<dbReference type="RefSeq" id="WP_234511426.1">
    <property type="nucleotide sequence ID" value="NZ_JAKEEB010000001.1"/>
</dbReference>
<dbReference type="EMBL" id="BAAAUF010000048">
    <property type="protein sequence ID" value="GAA3059902.1"/>
    <property type="molecule type" value="Genomic_DNA"/>
</dbReference>
<evidence type="ECO:0000313" key="3">
    <source>
        <dbReference type="Proteomes" id="UP001501532"/>
    </source>
</evidence>
<accession>A0ABP6LU58</accession>
<comment type="caution">
    <text evidence="2">The sequence shown here is derived from an EMBL/GenBank/DDBJ whole genome shotgun (WGS) entry which is preliminary data.</text>
</comment>
<feature type="region of interest" description="Disordered" evidence="1">
    <location>
        <begin position="1"/>
        <end position="25"/>
    </location>
</feature>
<reference evidence="3" key="1">
    <citation type="journal article" date="2019" name="Int. J. Syst. Evol. Microbiol.">
        <title>The Global Catalogue of Microorganisms (GCM) 10K type strain sequencing project: providing services to taxonomists for standard genome sequencing and annotation.</title>
        <authorList>
            <consortium name="The Broad Institute Genomics Platform"/>
            <consortium name="The Broad Institute Genome Sequencing Center for Infectious Disease"/>
            <person name="Wu L."/>
            <person name="Ma J."/>
        </authorList>
    </citation>
    <scope>NUCLEOTIDE SEQUENCE [LARGE SCALE GENOMIC DNA]</scope>
    <source>
        <strain evidence="3">JCM 9091</strain>
    </source>
</reference>
<name>A0ABP6LU58_9ACTN</name>
<protein>
    <submittedName>
        <fullName evidence="2">Uncharacterized protein</fullName>
    </submittedName>
</protein>
<evidence type="ECO:0000313" key="2">
    <source>
        <dbReference type="EMBL" id="GAA3059902.1"/>
    </source>
</evidence>
<evidence type="ECO:0000256" key="1">
    <source>
        <dbReference type="SAM" id="MobiDB-lite"/>
    </source>
</evidence>
<keyword evidence="3" id="KW-1185">Reference proteome</keyword>
<proteinExistence type="predicted"/>
<dbReference type="Proteomes" id="UP001501532">
    <property type="component" value="Unassembled WGS sequence"/>
</dbReference>
<sequence length="188" mass="19920">MIRSHTHSTYDEGAPNGDKDVDGQPYNLVTTETETASVGSDVPGSSDVDARTSQNLYTIGTDTLGWTLHTPLRSVTDPGTGKLNITKSAVYNEDANLYDGQPLLTESRMPSNTGGGGSGTFKTVYYTAGTNSVDSDCGNEPAWTDLACKTKPAVQPGTSGLPGLAVTTYTYRAWCTEVGELIRELTDP</sequence>
<gene>
    <name evidence="2" type="ORF">GCM10010448_49050</name>
</gene>
<organism evidence="2 3">
    <name type="scientific">Streptomyces glomeratus</name>
    <dbReference type="NCBI Taxonomy" id="284452"/>
    <lineage>
        <taxon>Bacteria</taxon>
        <taxon>Bacillati</taxon>
        <taxon>Actinomycetota</taxon>
        <taxon>Actinomycetes</taxon>
        <taxon>Kitasatosporales</taxon>
        <taxon>Streptomycetaceae</taxon>
        <taxon>Streptomyces</taxon>
    </lineage>
</organism>